<evidence type="ECO:0000313" key="2">
    <source>
        <dbReference type="EMBL" id="QJA98247.1"/>
    </source>
</evidence>
<gene>
    <name evidence="2" type="ORF">MM171A02078_0006</name>
    <name evidence="3" type="ORF">MM171B03328_0011</name>
</gene>
<evidence type="ECO:0000256" key="1">
    <source>
        <dbReference type="SAM" id="MobiDB-lite"/>
    </source>
</evidence>
<dbReference type="EMBL" id="MT143565">
    <property type="protein sequence ID" value="QJA98247.1"/>
    <property type="molecule type" value="Genomic_DNA"/>
</dbReference>
<protein>
    <submittedName>
        <fullName evidence="3">Uncharacterized protein</fullName>
    </submittedName>
</protein>
<organism evidence="3">
    <name type="scientific">viral metagenome</name>
    <dbReference type="NCBI Taxonomy" id="1070528"/>
    <lineage>
        <taxon>unclassified sequences</taxon>
        <taxon>metagenomes</taxon>
        <taxon>organismal metagenomes</taxon>
    </lineage>
</organism>
<proteinExistence type="predicted"/>
<evidence type="ECO:0000313" key="3">
    <source>
        <dbReference type="EMBL" id="QJH93184.1"/>
    </source>
</evidence>
<accession>A0A6M3X5W6</accession>
<sequence length="131" mass="14636">MDISKAKKVVELEKDGRKILVTLWEGNQISSCVTGEDNKSQYCETCQCDDETCQEWLEHLKSHGYQATEIELGELELEESLPKFLEQRQVVTSEDVGRVEEILGEPEGDEHAISGTPEDIPGSDKPPSEGE</sequence>
<name>A0A6M3X5W6_9ZZZZ</name>
<dbReference type="EMBL" id="MT143953">
    <property type="protein sequence ID" value="QJH93184.1"/>
    <property type="molecule type" value="Genomic_DNA"/>
</dbReference>
<dbReference type="AlphaFoldDB" id="A0A6M3X5W6"/>
<feature type="region of interest" description="Disordered" evidence="1">
    <location>
        <begin position="103"/>
        <end position="131"/>
    </location>
</feature>
<reference evidence="3" key="1">
    <citation type="submission" date="2020-03" db="EMBL/GenBank/DDBJ databases">
        <title>The deep terrestrial virosphere.</title>
        <authorList>
            <person name="Holmfeldt K."/>
            <person name="Nilsson E."/>
            <person name="Simone D."/>
            <person name="Lopez-Fernandez M."/>
            <person name="Wu X."/>
            <person name="de Brujin I."/>
            <person name="Lundin D."/>
            <person name="Andersson A."/>
            <person name="Bertilsson S."/>
            <person name="Dopson M."/>
        </authorList>
    </citation>
    <scope>NUCLEOTIDE SEQUENCE</scope>
    <source>
        <strain evidence="2">MM171A02078</strain>
        <strain evidence="3">MM171B03328</strain>
    </source>
</reference>